<gene>
    <name evidence="1" type="ORF">RCL2_002652500</name>
</gene>
<dbReference type="EMBL" id="BLAL01000285">
    <property type="protein sequence ID" value="GET00053.1"/>
    <property type="molecule type" value="Genomic_DNA"/>
</dbReference>
<evidence type="ECO:0000313" key="1">
    <source>
        <dbReference type="EMBL" id="GET00053.1"/>
    </source>
</evidence>
<proteinExistence type="predicted"/>
<protein>
    <submittedName>
        <fullName evidence="1">Uncharacterized protein</fullName>
    </submittedName>
</protein>
<accession>A0A8H3M7A0</accession>
<dbReference type="AlphaFoldDB" id="A0A8H3M7A0"/>
<dbReference type="Proteomes" id="UP000615446">
    <property type="component" value="Unassembled WGS sequence"/>
</dbReference>
<organism evidence="1 2">
    <name type="scientific">Rhizophagus clarus</name>
    <dbReference type="NCBI Taxonomy" id="94130"/>
    <lineage>
        <taxon>Eukaryota</taxon>
        <taxon>Fungi</taxon>
        <taxon>Fungi incertae sedis</taxon>
        <taxon>Mucoromycota</taxon>
        <taxon>Glomeromycotina</taxon>
        <taxon>Glomeromycetes</taxon>
        <taxon>Glomerales</taxon>
        <taxon>Glomeraceae</taxon>
        <taxon>Rhizophagus</taxon>
    </lineage>
</organism>
<reference evidence="1" key="1">
    <citation type="submission" date="2019-10" db="EMBL/GenBank/DDBJ databases">
        <title>Conservation and host-specific expression of non-tandemly repeated heterogenous ribosome RNA gene in arbuscular mycorrhizal fungi.</title>
        <authorList>
            <person name="Maeda T."/>
            <person name="Kobayashi Y."/>
            <person name="Nakagawa T."/>
            <person name="Ezawa T."/>
            <person name="Yamaguchi K."/>
            <person name="Bino T."/>
            <person name="Nishimoto Y."/>
            <person name="Shigenobu S."/>
            <person name="Kawaguchi M."/>
        </authorList>
    </citation>
    <scope>NUCLEOTIDE SEQUENCE</scope>
    <source>
        <strain evidence="1">HR1</strain>
    </source>
</reference>
<evidence type="ECO:0000313" key="2">
    <source>
        <dbReference type="Proteomes" id="UP000615446"/>
    </source>
</evidence>
<sequence length="92" mass="10748">MPKLPKLPKLFQVLSKYYKLTLELRLPDEYHELNSEIETNTTNWTLKLGLPDEYYELDSGIRLPDKYHKSDSGIEVARLLVTGRICTYVTKC</sequence>
<name>A0A8H3M7A0_9GLOM</name>
<comment type="caution">
    <text evidence="1">The sequence shown here is derived from an EMBL/GenBank/DDBJ whole genome shotgun (WGS) entry which is preliminary data.</text>
</comment>